<dbReference type="InterPro" id="IPR011042">
    <property type="entry name" value="6-blade_b-propeller_TolB-like"/>
</dbReference>
<dbReference type="Proteomes" id="UP000256321">
    <property type="component" value="Unassembled WGS sequence"/>
</dbReference>
<dbReference type="SUPFAM" id="SSF50969">
    <property type="entry name" value="YVTN repeat-like/Quinoprotein amine dehydrogenase"/>
    <property type="match status" value="1"/>
</dbReference>
<dbReference type="EMBL" id="JACRTI010000023">
    <property type="protein sequence ID" value="MBC8602197.1"/>
    <property type="molecule type" value="Genomic_DNA"/>
</dbReference>
<organism evidence="2 3">
    <name type="scientific">Parabacteroides acidifaciens</name>
    <dbReference type="NCBI Taxonomy" id="2290935"/>
    <lineage>
        <taxon>Bacteria</taxon>
        <taxon>Pseudomonadati</taxon>
        <taxon>Bacteroidota</taxon>
        <taxon>Bacteroidia</taxon>
        <taxon>Bacteroidales</taxon>
        <taxon>Tannerellaceae</taxon>
        <taxon>Parabacteroides</taxon>
    </lineage>
</organism>
<protein>
    <submittedName>
        <fullName evidence="2">6-bladed beta-propeller</fullName>
    </submittedName>
</protein>
<dbReference type="InterPro" id="IPR011044">
    <property type="entry name" value="Quino_amine_DH_bsu"/>
</dbReference>
<dbReference type="Proteomes" id="UP000629596">
    <property type="component" value="Unassembled WGS sequence"/>
</dbReference>
<reference evidence="1 4" key="2">
    <citation type="submission" date="2020-08" db="EMBL/GenBank/DDBJ databases">
        <title>Genome public.</title>
        <authorList>
            <person name="Liu C."/>
            <person name="Sun Q."/>
        </authorList>
    </citation>
    <scope>NUCLEOTIDE SEQUENCE [LARGE SCALE GENOMIC DNA]</scope>
    <source>
        <strain evidence="1 4">426_9</strain>
    </source>
</reference>
<dbReference type="EMBL" id="QREV01000023">
    <property type="protein sequence ID" value="RDU49097.1"/>
    <property type="molecule type" value="Genomic_DNA"/>
</dbReference>
<name>A0A3D8HEV7_9BACT</name>
<proteinExistence type="predicted"/>
<dbReference type="AlphaFoldDB" id="A0A3D8HEV7"/>
<sequence>MNKLSYFIFFIFLLSCTNNNTTEKFQQKRDNIINIKNKIKEINVESVLIGGRTRLSTINNYLIIRDYKSFDNLIHIFDKSNFKYIASCIHKGEGPNEITNMGHIAINEDNHNLYITDHGKQKIFSYNIDSILINQSYQPHIKANINIELFPNEYHYINDTLSIGSVIKPTGHSGYDQYVAKWNITTGKIDLMNYSHPEIEKKRICIAISSENKIYAESYYHHDLITICDFNGDLLYNIYGPQWNSKKTNKVLYYSNIVFCKDNIIASSSFGRDNFSKEFYPTSLIIFNKNGDYIKTLETGYKIEDFCYDKDNNRVIMCLNDDIQFAYFELNDLI</sequence>
<dbReference type="RefSeq" id="WP_115499705.1">
    <property type="nucleotide sequence ID" value="NZ_JACRTI010000023.1"/>
</dbReference>
<evidence type="ECO:0000313" key="4">
    <source>
        <dbReference type="Proteomes" id="UP000629596"/>
    </source>
</evidence>
<dbReference type="Gene3D" id="2.120.10.30">
    <property type="entry name" value="TolB, C-terminal domain"/>
    <property type="match status" value="1"/>
</dbReference>
<dbReference type="Pfam" id="PF17170">
    <property type="entry name" value="DUF5128"/>
    <property type="match status" value="1"/>
</dbReference>
<dbReference type="PROSITE" id="PS51257">
    <property type="entry name" value="PROKAR_LIPOPROTEIN"/>
    <property type="match status" value="1"/>
</dbReference>
<keyword evidence="4" id="KW-1185">Reference proteome</keyword>
<comment type="caution">
    <text evidence="2">The sequence shown here is derived from an EMBL/GenBank/DDBJ whole genome shotgun (WGS) entry which is preliminary data.</text>
</comment>
<gene>
    <name evidence="2" type="ORF">DWU89_11050</name>
    <name evidence="1" type="ORF">H8784_10770</name>
</gene>
<evidence type="ECO:0000313" key="2">
    <source>
        <dbReference type="EMBL" id="RDU49097.1"/>
    </source>
</evidence>
<reference evidence="2 3" key="1">
    <citation type="submission" date="2018-07" db="EMBL/GenBank/DDBJ databases">
        <title>Parabacteroides acidifaciens nov. sp., isolated from human feces.</title>
        <authorList>
            <person name="Wang Y.J."/>
        </authorList>
    </citation>
    <scope>NUCLEOTIDE SEQUENCE [LARGE SCALE GENOMIC DNA]</scope>
    <source>
        <strain evidence="2 3">426-9</strain>
    </source>
</reference>
<accession>A0A3D8HEV7</accession>
<evidence type="ECO:0000313" key="3">
    <source>
        <dbReference type="Proteomes" id="UP000256321"/>
    </source>
</evidence>
<evidence type="ECO:0000313" key="1">
    <source>
        <dbReference type="EMBL" id="MBC8602197.1"/>
    </source>
</evidence>